<gene>
    <name evidence="2" type="ordered locus">trd_0818</name>
</gene>
<dbReference type="PANTHER" id="PTHR47619:SF1">
    <property type="entry name" value="EXODEOXYRIBONUCLEASE WALJ"/>
    <property type="match status" value="1"/>
</dbReference>
<dbReference type="Pfam" id="PF12706">
    <property type="entry name" value="Lactamase_B_2"/>
    <property type="match status" value="1"/>
</dbReference>
<accession>B9KZA4</accession>
<dbReference type="STRING" id="309801.trd_0818"/>
<dbReference type="SMART" id="SM00849">
    <property type="entry name" value="Lactamase_B"/>
    <property type="match status" value="1"/>
</dbReference>
<evidence type="ECO:0000259" key="1">
    <source>
        <dbReference type="SMART" id="SM00849"/>
    </source>
</evidence>
<dbReference type="SUPFAM" id="SSF56281">
    <property type="entry name" value="Metallo-hydrolase/oxidoreductase"/>
    <property type="match status" value="1"/>
</dbReference>
<dbReference type="PANTHER" id="PTHR47619">
    <property type="entry name" value="METALLO-HYDROLASE YYCJ-RELATED"/>
    <property type="match status" value="1"/>
</dbReference>
<organism evidence="2 3">
    <name type="scientific">Thermomicrobium roseum (strain ATCC 27502 / DSM 5159 / P-2)</name>
    <dbReference type="NCBI Taxonomy" id="309801"/>
    <lineage>
        <taxon>Bacteria</taxon>
        <taxon>Pseudomonadati</taxon>
        <taxon>Thermomicrobiota</taxon>
        <taxon>Thermomicrobia</taxon>
        <taxon>Thermomicrobiales</taxon>
        <taxon>Thermomicrobiaceae</taxon>
        <taxon>Thermomicrobium</taxon>
    </lineage>
</organism>
<dbReference type="AlphaFoldDB" id="B9KZA4"/>
<sequence length="265" mass="29415">MEVFCFGSGSEGNAFLVRTQRTSILIDAGLAATTLRRLLRSIGVGDHELTAIVVTHEHHDHVRGLAGLLRWQSCPVVTTVGTDAVLRLGSARRLTVRYQHWLEIGDLALYPVPVPHDAREPFGLRLATCHAETALFTDLGTVTDEVLVALSRANLIVLEANHDRDLLWRGPYPDWLKRRIASPAGHLSNDQAAYALAHLSGSPRTIWLAHLSQQNNDPRLALATVRARFGSPCPHQLDVLPQAGMVYRWNFASSQYRLTRDSDQE</sequence>
<dbReference type="eggNOG" id="COG1235">
    <property type="taxonomic scope" value="Bacteria"/>
</dbReference>
<feature type="domain" description="Metallo-beta-lactamase" evidence="1">
    <location>
        <begin position="11"/>
        <end position="210"/>
    </location>
</feature>
<dbReference type="InterPro" id="IPR052533">
    <property type="entry name" value="WalJ/YycJ-like"/>
</dbReference>
<name>B9KZA4_THERP</name>
<dbReference type="Proteomes" id="UP000000447">
    <property type="component" value="Chromosome"/>
</dbReference>
<proteinExistence type="predicted"/>
<evidence type="ECO:0000313" key="3">
    <source>
        <dbReference type="Proteomes" id="UP000000447"/>
    </source>
</evidence>
<dbReference type="InterPro" id="IPR036866">
    <property type="entry name" value="RibonucZ/Hydroxyglut_hydro"/>
</dbReference>
<dbReference type="KEGG" id="tro:trd_0818"/>
<dbReference type="HOGENOM" id="CLU_073253_0_0_0"/>
<dbReference type="Gene3D" id="3.60.15.10">
    <property type="entry name" value="Ribonuclease Z/Hydroxyacylglutathione hydrolase-like"/>
    <property type="match status" value="1"/>
</dbReference>
<evidence type="ECO:0000313" key="2">
    <source>
        <dbReference type="EMBL" id="ACM05667.1"/>
    </source>
</evidence>
<dbReference type="OrthoDB" id="9781189at2"/>
<protein>
    <submittedName>
        <fullName evidence="2">Metallo-beta-lactamase superfamily protein</fullName>
    </submittedName>
</protein>
<dbReference type="RefSeq" id="WP_012642203.1">
    <property type="nucleotide sequence ID" value="NC_011959.1"/>
</dbReference>
<dbReference type="EMBL" id="CP001275">
    <property type="protein sequence ID" value="ACM05667.1"/>
    <property type="molecule type" value="Genomic_DNA"/>
</dbReference>
<keyword evidence="3" id="KW-1185">Reference proteome</keyword>
<dbReference type="InterPro" id="IPR001279">
    <property type="entry name" value="Metallo-B-lactamas"/>
</dbReference>
<reference evidence="2 3" key="1">
    <citation type="journal article" date="2009" name="PLoS ONE">
        <title>Complete genome sequence of the aerobic CO-oxidizing thermophile Thermomicrobium roseum.</title>
        <authorList>
            <person name="Wu D."/>
            <person name="Raymond J."/>
            <person name="Wu M."/>
            <person name="Chatterji S."/>
            <person name="Ren Q."/>
            <person name="Graham J.E."/>
            <person name="Bryant D.A."/>
            <person name="Robb F."/>
            <person name="Colman A."/>
            <person name="Tallon L.J."/>
            <person name="Badger J.H."/>
            <person name="Madupu R."/>
            <person name="Ward N.L."/>
            <person name="Eisen J.A."/>
        </authorList>
    </citation>
    <scope>NUCLEOTIDE SEQUENCE [LARGE SCALE GENOMIC DNA]</scope>
    <source>
        <strain evidence="3">ATCC 27502 / DSM 5159 / P-2</strain>
    </source>
</reference>